<accession>A0A8J3GE55</accession>
<dbReference type="PANTHER" id="PTHR43668">
    <property type="entry name" value="ALLANTOINASE"/>
    <property type="match status" value="1"/>
</dbReference>
<dbReference type="SUPFAM" id="SSF51338">
    <property type="entry name" value="Composite domain of metallo-dependent hydrolases"/>
    <property type="match status" value="1"/>
</dbReference>
<feature type="binding site" evidence="2">
    <location>
        <position position="61"/>
    </location>
    <ligand>
        <name>Zn(2+)</name>
        <dbReference type="ChEBI" id="CHEBI:29105"/>
        <label>1</label>
    </ligand>
</feature>
<dbReference type="InterPro" id="IPR011059">
    <property type="entry name" value="Metal-dep_hydrolase_composite"/>
</dbReference>
<dbReference type="GO" id="GO:0006145">
    <property type="term" value="P:purine nucleobase catabolic process"/>
    <property type="evidence" value="ECO:0007669"/>
    <property type="project" value="TreeGrafter"/>
</dbReference>
<reference evidence="4" key="2">
    <citation type="submission" date="2020-09" db="EMBL/GenBank/DDBJ databases">
        <authorList>
            <person name="Sun Q."/>
            <person name="Kim S."/>
        </authorList>
    </citation>
    <scope>NUCLEOTIDE SEQUENCE</scope>
    <source>
        <strain evidence="4">KCTC 12870</strain>
    </source>
</reference>
<comment type="function">
    <text evidence="2">Catalyzes the reversible cyclization of carbamoyl aspartate to dihydroorotate.</text>
</comment>
<feature type="binding site" evidence="2">
    <location>
        <position position="233"/>
    </location>
    <ligand>
        <name>Zn(2+)</name>
        <dbReference type="ChEBI" id="CHEBI:29105"/>
        <label>2</label>
    </ligand>
</feature>
<keyword evidence="2" id="KW-0862">Zinc</keyword>
<comment type="pathway">
    <text evidence="2">Pyrimidine metabolism; UMP biosynthesis via de novo pathway; (S)-dihydroorotate from bicarbonate: step 3/3.</text>
</comment>
<evidence type="ECO:0000259" key="3">
    <source>
        <dbReference type="Pfam" id="PF12890"/>
    </source>
</evidence>
<dbReference type="InterPro" id="IPR024403">
    <property type="entry name" value="DHOase_cat"/>
</dbReference>
<dbReference type="UniPathway" id="UPA00070">
    <property type="reaction ID" value="UER00117"/>
</dbReference>
<dbReference type="EMBL" id="BMXG01000008">
    <property type="protein sequence ID" value="GHC00544.1"/>
    <property type="molecule type" value="Genomic_DNA"/>
</dbReference>
<feature type="binding site" evidence="2">
    <location>
        <position position="310"/>
    </location>
    <ligand>
        <name>substrate</name>
    </ligand>
</feature>
<dbReference type="InterPro" id="IPR032466">
    <property type="entry name" value="Metal_Hydrolase"/>
</dbReference>
<proteinExistence type="inferred from homology"/>
<dbReference type="Pfam" id="PF12890">
    <property type="entry name" value="DHOase"/>
    <property type="match status" value="1"/>
</dbReference>
<dbReference type="InterPro" id="IPR004722">
    <property type="entry name" value="DHOase"/>
</dbReference>
<dbReference type="HAMAP" id="MF_00220_B">
    <property type="entry name" value="PyrC_classI_B"/>
    <property type="match status" value="1"/>
</dbReference>
<dbReference type="GO" id="GO:0005737">
    <property type="term" value="C:cytoplasm"/>
    <property type="evidence" value="ECO:0007669"/>
    <property type="project" value="TreeGrafter"/>
</dbReference>
<feature type="binding site" evidence="2">
    <location>
        <position position="95"/>
    </location>
    <ligand>
        <name>substrate</name>
    </ligand>
</feature>
<dbReference type="PANTHER" id="PTHR43668:SF2">
    <property type="entry name" value="ALLANTOINASE"/>
    <property type="match status" value="1"/>
</dbReference>
<dbReference type="Proteomes" id="UP000642829">
    <property type="component" value="Unassembled WGS sequence"/>
</dbReference>
<feature type="binding site" evidence="2">
    <location>
        <position position="63"/>
    </location>
    <ligand>
        <name>Zn(2+)</name>
        <dbReference type="ChEBI" id="CHEBI:29105"/>
        <label>1</label>
    </ligand>
</feature>
<keyword evidence="5" id="KW-1185">Reference proteome</keyword>
<keyword evidence="2" id="KW-0479">Metal-binding</keyword>
<feature type="binding site" evidence="2">
    <location>
        <begin position="324"/>
        <end position="325"/>
    </location>
    <ligand>
        <name>substrate</name>
    </ligand>
</feature>
<comment type="caution">
    <text evidence="2">Lacks conserved residue(s) required for the propagation of feature annotation.</text>
</comment>
<feature type="binding site" evidence="2">
    <location>
        <begin position="63"/>
        <end position="65"/>
    </location>
    <ligand>
        <name>substrate</name>
    </ligand>
</feature>
<comment type="similarity">
    <text evidence="2">Belongs to the metallo-dependent hydrolases superfamily. DHOase family. Class I DHOase subfamily.</text>
</comment>
<organism evidence="4 5">
    <name type="scientific">Cerasicoccus arenae</name>
    <dbReference type="NCBI Taxonomy" id="424488"/>
    <lineage>
        <taxon>Bacteria</taxon>
        <taxon>Pseudomonadati</taxon>
        <taxon>Verrucomicrobiota</taxon>
        <taxon>Opitutia</taxon>
        <taxon>Puniceicoccales</taxon>
        <taxon>Cerasicoccaceae</taxon>
        <taxon>Cerasicoccus</taxon>
    </lineage>
</organism>
<dbReference type="EC" id="3.5.2.3" evidence="2"/>
<dbReference type="SUPFAM" id="SSF51556">
    <property type="entry name" value="Metallo-dependent hydrolases"/>
    <property type="match status" value="1"/>
</dbReference>
<name>A0A8J3GE55_9BACT</name>
<dbReference type="Gene3D" id="2.30.40.10">
    <property type="entry name" value="Urease, subunit C, domain 1"/>
    <property type="match status" value="1"/>
</dbReference>
<dbReference type="RefSeq" id="WP_189513814.1">
    <property type="nucleotide sequence ID" value="NZ_BMXG01000008.1"/>
</dbReference>
<dbReference type="InterPro" id="IPR050138">
    <property type="entry name" value="DHOase/Allantoinase_Hydrolase"/>
</dbReference>
<evidence type="ECO:0000256" key="2">
    <source>
        <dbReference type="HAMAP-Rule" id="MF_00220"/>
    </source>
</evidence>
<dbReference type="GO" id="GO:0004151">
    <property type="term" value="F:dihydroorotase activity"/>
    <property type="evidence" value="ECO:0007669"/>
    <property type="project" value="UniProtKB-UniRule"/>
</dbReference>
<comment type="caution">
    <text evidence="4">The sequence shown here is derived from an EMBL/GenBank/DDBJ whole genome shotgun (WGS) entry which is preliminary data.</text>
</comment>
<gene>
    <name evidence="2 4" type="primary">pyrC</name>
    <name evidence="4" type="ORF">GCM10007047_16180</name>
</gene>
<sequence>MSVVWIKNGRVIDPANQRDEIGDVYAVDGKIVESLSSQQKQQAETFDAQGLTVSPGFIDLHCHLREPGDRHKETIASGSRAAAKGGFTTVLCMSNTKPPADSVGAIRQIVDLIDRDSIINVLPTGCLTMNREGKALAPIGSLKQAGAVAISDGGHCVQNNEIMRRGVEYASMFDLVVLDHCEDANQTDGCVMNEGLWALRLGLRGMPSAAEDIMVSRNVILSSHYGARIHLQHISSAYAVDVIRRAKQRGVKITAEATPHHISLTEASLKDYNTSFKVVPPLRTEADRQALIEGLMDGTIDCIATAHAPHTEIEKDKEFDYAPFGMNGLETALSVCLDTLVRSKLVDLSTLIGYLTHRAAAVLNLDCGTLSPGTSADVTIFDPEESWQVTPDTLASLSHNSPWLNLTLRGKVKATYYAGKRVYPFAD</sequence>
<evidence type="ECO:0000256" key="1">
    <source>
        <dbReference type="ARBA" id="ARBA00022975"/>
    </source>
</evidence>
<comment type="cofactor">
    <cofactor evidence="2">
        <name>Zn(2+)</name>
        <dbReference type="ChEBI" id="CHEBI:29105"/>
    </cofactor>
    <text evidence="2">Binds 2 Zn(2+) ions per subunit.</text>
</comment>
<dbReference type="CDD" id="cd01317">
    <property type="entry name" value="DHOase_IIa"/>
    <property type="match status" value="1"/>
</dbReference>
<feature type="domain" description="Dihydroorotase catalytic" evidence="3">
    <location>
        <begin position="53"/>
        <end position="236"/>
    </location>
</feature>
<dbReference type="GO" id="GO:0004038">
    <property type="term" value="F:allantoinase activity"/>
    <property type="evidence" value="ECO:0007669"/>
    <property type="project" value="TreeGrafter"/>
</dbReference>
<comment type="catalytic activity">
    <reaction evidence="2">
        <text>(S)-dihydroorotate + H2O = N-carbamoyl-L-aspartate + H(+)</text>
        <dbReference type="Rhea" id="RHEA:24296"/>
        <dbReference type="ChEBI" id="CHEBI:15377"/>
        <dbReference type="ChEBI" id="CHEBI:15378"/>
        <dbReference type="ChEBI" id="CHEBI:30864"/>
        <dbReference type="ChEBI" id="CHEBI:32814"/>
        <dbReference type="EC" id="3.5.2.3"/>
    </reaction>
</comment>
<dbReference type="GO" id="GO:0044205">
    <property type="term" value="P:'de novo' UMP biosynthetic process"/>
    <property type="evidence" value="ECO:0007669"/>
    <property type="project" value="UniProtKB-UniRule"/>
</dbReference>
<dbReference type="Gene3D" id="3.20.20.140">
    <property type="entry name" value="Metal-dependent hydrolases"/>
    <property type="match status" value="1"/>
</dbReference>
<dbReference type="GO" id="GO:0008270">
    <property type="term" value="F:zinc ion binding"/>
    <property type="evidence" value="ECO:0007669"/>
    <property type="project" value="UniProtKB-UniRule"/>
</dbReference>
<feature type="binding site" evidence="2">
    <location>
        <position position="180"/>
    </location>
    <ligand>
        <name>Zn(2+)</name>
        <dbReference type="ChEBI" id="CHEBI:29105"/>
        <label>2</label>
    </ligand>
</feature>
<evidence type="ECO:0000313" key="5">
    <source>
        <dbReference type="Proteomes" id="UP000642829"/>
    </source>
</evidence>
<dbReference type="NCBIfam" id="TIGR00857">
    <property type="entry name" value="pyrC_multi"/>
    <property type="match status" value="1"/>
</dbReference>
<evidence type="ECO:0000313" key="4">
    <source>
        <dbReference type="EMBL" id="GHC00544.1"/>
    </source>
</evidence>
<protein>
    <recommendedName>
        <fullName evidence="2">Dihydroorotase</fullName>
        <shortName evidence="2">DHOase</shortName>
        <ecNumber evidence="2">3.5.2.3</ecNumber>
    </recommendedName>
</protein>
<keyword evidence="2" id="KW-0378">Hydrolase</keyword>
<reference evidence="4" key="1">
    <citation type="journal article" date="2014" name="Int. J. Syst. Evol. Microbiol.">
        <title>Complete genome sequence of Corynebacterium casei LMG S-19264T (=DSM 44701T), isolated from a smear-ripened cheese.</title>
        <authorList>
            <consortium name="US DOE Joint Genome Institute (JGI-PGF)"/>
            <person name="Walter F."/>
            <person name="Albersmeier A."/>
            <person name="Kalinowski J."/>
            <person name="Ruckert C."/>
        </authorList>
    </citation>
    <scope>NUCLEOTIDE SEQUENCE</scope>
    <source>
        <strain evidence="4">KCTC 12870</strain>
    </source>
</reference>
<keyword evidence="1 2" id="KW-0665">Pyrimidine biosynthesis</keyword>
<dbReference type="AlphaFoldDB" id="A0A8J3GE55"/>